<evidence type="ECO:0000313" key="3">
    <source>
        <dbReference type="Ensembl" id="ENSCCRP00020055449.1"/>
    </source>
</evidence>
<dbReference type="PANTHER" id="PTHR14381">
    <property type="entry name" value="DACTYLIN"/>
    <property type="match status" value="1"/>
</dbReference>
<dbReference type="CDD" id="cd20090">
    <property type="entry name" value="F-box_FBXW4"/>
    <property type="match status" value="1"/>
</dbReference>
<keyword evidence="1" id="KW-0853">WD repeat</keyword>
<evidence type="ECO:0000259" key="2">
    <source>
        <dbReference type="PROSITE" id="PS50181"/>
    </source>
</evidence>
<evidence type="ECO:0000256" key="1">
    <source>
        <dbReference type="PROSITE-ProRule" id="PRU00221"/>
    </source>
</evidence>
<dbReference type="PROSITE" id="PS50082">
    <property type="entry name" value="WD_REPEATS_2"/>
    <property type="match status" value="1"/>
</dbReference>
<accession>A0A8C2FHY1</accession>
<dbReference type="GO" id="GO:0031146">
    <property type="term" value="P:SCF-dependent proteasomal ubiquitin-dependent protein catabolic process"/>
    <property type="evidence" value="ECO:0007669"/>
    <property type="project" value="TreeGrafter"/>
</dbReference>
<proteinExistence type="predicted"/>
<dbReference type="SUPFAM" id="SSF81383">
    <property type="entry name" value="F-box domain"/>
    <property type="match status" value="1"/>
</dbReference>
<dbReference type="Proteomes" id="UP000694701">
    <property type="component" value="Unplaced"/>
</dbReference>
<dbReference type="Gene3D" id="1.20.1280.50">
    <property type="match status" value="1"/>
</dbReference>
<dbReference type="PANTHER" id="PTHR14381:SF1">
    <property type="entry name" value="F-BOX_WD REPEAT-CONTAINING PROTEIN 4"/>
    <property type="match status" value="1"/>
</dbReference>
<dbReference type="FunFam" id="2.130.10.10:FF:002194">
    <property type="entry name" value="Uncharacterized protein"/>
    <property type="match status" value="1"/>
</dbReference>
<evidence type="ECO:0000313" key="4">
    <source>
        <dbReference type="Proteomes" id="UP000694701"/>
    </source>
</evidence>
<dbReference type="InterPro" id="IPR015943">
    <property type="entry name" value="WD40/YVTN_repeat-like_dom_sf"/>
</dbReference>
<dbReference type="PROSITE" id="PS50181">
    <property type="entry name" value="FBOX"/>
    <property type="match status" value="1"/>
</dbReference>
<reference evidence="3" key="1">
    <citation type="submission" date="2025-08" db="UniProtKB">
        <authorList>
            <consortium name="Ensembl"/>
        </authorList>
    </citation>
    <scope>IDENTIFICATION</scope>
</reference>
<dbReference type="GO" id="GO:0019005">
    <property type="term" value="C:SCF ubiquitin ligase complex"/>
    <property type="evidence" value="ECO:0007669"/>
    <property type="project" value="TreeGrafter"/>
</dbReference>
<sequence length="359" mass="41072">SMERRGSGEEAAMFLFQLPEDVLFLVLSYLDPRSLCRLSQACKRSYMFISRDAVWRKIAKDIINTGLTRQGIDLCPSIPLKDRVRVSHNWIHGVCRKEVLLKWKIKMYVVLLPIITLFVCFSSDGKIIVHDRGSDYSVEYYGHNQEVNCIDCKGGVIVSGSRDKTAKIWALAPDRFGQCLHTIPTYDRVWSVAISPSLCNFVTGTACCENFAPLRIWDIERCHLVSCLGTEFRRGAGVLDITYESPFQLLTCGYDTFIRYWDLRVCSRKCVMEWEEPHDSALYCIKTDKNHMIASGSSYYGVVRLWDKRKTRCLQMFQLAPTTSSPVYSLCFNTTHLYAALASVLYSLDFRSAASQSWK</sequence>
<dbReference type="InterPro" id="IPR036322">
    <property type="entry name" value="WD40_repeat_dom_sf"/>
</dbReference>
<dbReference type="Pfam" id="PF00400">
    <property type="entry name" value="WD40"/>
    <property type="match status" value="2"/>
</dbReference>
<name>A0A8C2FHY1_CYPCA</name>
<dbReference type="Pfam" id="PF12937">
    <property type="entry name" value="F-box-like"/>
    <property type="match status" value="1"/>
</dbReference>
<dbReference type="SUPFAM" id="SSF50978">
    <property type="entry name" value="WD40 repeat-like"/>
    <property type="match status" value="1"/>
</dbReference>
<dbReference type="Ensembl" id="ENSCCRT00020061034.1">
    <property type="protein sequence ID" value="ENSCCRP00020055449.1"/>
    <property type="gene ID" value="ENSCCRG00020025786.1"/>
</dbReference>
<dbReference type="InterPro" id="IPR001680">
    <property type="entry name" value="WD40_rpt"/>
</dbReference>
<protein>
    <submittedName>
        <fullName evidence="3">F-box and WD repeat domain containing 4</fullName>
    </submittedName>
</protein>
<dbReference type="InterPro" id="IPR052301">
    <property type="entry name" value="SCF_F-box/WD-repeat"/>
</dbReference>
<feature type="repeat" description="WD" evidence="1">
    <location>
        <begin position="140"/>
        <end position="169"/>
    </location>
</feature>
<dbReference type="SMART" id="SM00320">
    <property type="entry name" value="WD40"/>
    <property type="match status" value="4"/>
</dbReference>
<dbReference type="InterPro" id="IPR036047">
    <property type="entry name" value="F-box-like_dom_sf"/>
</dbReference>
<dbReference type="AlphaFoldDB" id="A0A8C2FHY1"/>
<organism evidence="3 4">
    <name type="scientific">Cyprinus carpio</name>
    <name type="common">Common carp</name>
    <dbReference type="NCBI Taxonomy" id="7962"/>
    <lineage>
        <taxon>Eukaryota</taxon>
        <taxon>Metazoa</taxon>
        <taxon>Chordata</taxon>
        <taxon>Craniata</taxon>
        <taxon>Vertebrata</taxon>
        <taxon>Euteleostomi</taxon>
        <taxon>Actinopterygii</taxon>
        <taxon>Neopterygii</taxon>
        <taxon>Teleostei</taxon>
        <taxon>Ostariophysi</taxon>
        <taxon>Cypriniformes</taxon>
        <taxon>Cyprinidae</taxon>
        <taxon>Cyprininae</taxon>
        <taxon>Cyprinus</taxon>
    </lineage>
</organism>
<feature type="domain" description="F-box" evidence="2">
    <location>
        <begin position="12"/>
        <end position="58"/>
    </location>
</feature>
<dbReference type="SMART" id="SM00256">
    <property type="entry name" value="FBOX"/>
    <property type="match status" value="1"/>
</dbReference>
<dbReference type="Gene3D" id="2.130.10.10">
    <property type="entry name" value="YVTN repeat-like/Quinoprotein amine dehydrogenase"/>
    <property type="match status" value="2"/>
</dbReference>
<dbReference type="InterPro" id="IPR001810">
    <property type="entry name" value="F-box_dom"/>
</dbReference>